<dbReference type="GeneID" id="54469511"/>
<organism evidence="6">
    <name type="scientific">Mytilinidion resinicola</name>
    <dbReference type="NCBI Taxonomy" id="574789"/>
    <lineage>
        <taxon>Eukaryota</taxon>
        <taxon>Fungi</taxon>
        <taxon>Dikarya</taxon>
        <taxon>Ascomycota</taxon>
        <taxon>Pezizomycotina</taxon>
        <taxon>Dothideomycetes</taxon>
        <taxon>Pleosporomycetidae</taxon>
        <taxon>Mytilinidiales</taxon>
        <taxon>Mytilinidiaceae</taxon>
        <taxon>Mytilinidion</taxon>
    </lineage>
</organism>
<name>A0A6A6Y1G3_9PEZI</name>
<evidence type="ECO:0000313" key="6">
    <source>
        <dbReference type="EMBL" id="KAF2802490.1"/>
    </source>
</evidence>
<dbReference type="OrthoDB" id="1844152at2759"/>
<comment type="cofactor">
    <cofactor evidence="1">
        <name>heme</name>
        <dbReference type="ChEBI" id="CHEBI:30413"/>
    </cofactor>
</comment>
<dbReference type="RefSeq" id="XP_033569454.1">
    <property type="nucleotide sequence ID" value="XM_033728618.1"/>
</dbReference>
<sequence>MRLNPSSVLGVQCLALHPFNLSDGTHIPTGTILQANLYGIYHAAIYPDPESFDPLRFCKQRRAASASEQTKYLFTTSNKDSLGWGYGKHACPGLVDEQAGRPGNWQFGAHIMPDPTKEILLKEI</sequence>
<gene>
    <name evidence="6 8" type="ORF">BDZ99DRAFT_576857</name>
</gene>
<dbReference type="Pfam" id="PF00067">
    <property type="entry name" value="p450"/>
    <property type="match status" value="1"/>
</dbReference>
<comment type="similarity">
    <text evidence="2">Belongs to the cytochrome P450 family.</text>
</comment>
<proteinExistence type="inferred from homology"/>
<evidence type="ECO:0000313" key="8">
    <source>
        <dbReference type="RefSeq" id="XP_033569454.1"/>
    </source>
</evidence>
<reference evidence="8" key="3">
    <citation type="submission" date="2025-04" db="UniProtKB">
        <authorList>
            <consortium name="RefSeq"/>
        </authorList>
    </citation>
    <scope>IDENTIFICATION</scope>
    <source>
        <strain evidence="8">CBS 304.34</strain>
    </source>
</reference>
<dbReference type="GO" id="GO:0005506">
    <property type="term" value="F:iron ion binding"/>
    <property type="evidence" value="ECO:0007669"/>
    <property type="project" value="InterPro"/>
</dbReference>
<dbReference type="InterPro" id="IPR001128">
    <property type="entry name" value="Cyt_P450"/>
</dbReference>
<evidence type="ECO:0000256" key="3">
    <source>
        <dbReference type="ARBA" id="ARBA00022723"/>
    </source>
</evidence>
<dbReference type="PANTHER" id="PTHR46206">
    <property type="entry name" value="CYTOCHROME P450"/>
    <property type="match status" value="1"/>
</dbReference>
<dbReference type="GO" id="GO:0004497">
    <property type="term" value="F:monooxygenase activity"/>
    <property type="evidence" value="ECO:0007669"/>
    <property type="project" value="InterPro"/>
</dbReference>
<evidence type="ECO:0008006" key="9">
    <source>
        <dbReference type="Google" id="ProtNLM"/>
    </source>
</evidence>
<evidence type="ECO:0000256" key="4">
    <source>
        <dbReference type="ARBA" id="ARBA00023002"/>
    </source>
</evidence>
<dbReference type="InterPro" id="IPR036396">
    <property type="entry name" value="Cyt_P450_sf"/>
</dbReference>
<evidence type="ECO:0000313" key="7">
    <source>
        <dbReference type="Proteomes" id="UP000504636"/>
    </source>
</evidence>
<dbReference type="GO" id="GO:0020037">
    <property type="term" value="F:heme binding"/>
    <property type="evidence" value="ECO:0007669"/>
    <property type="project" value="InterPro"/>
</dbReference>
<reference evidence="8" key="2">
    <citation type="submission" date="2020-04" db="EMBL/GenBank/DDBJ databases">
        <authorList>
            <consortium name="NCBI Genome Project"/>
        </authorList>
    </citation>
    <scope>NUCLEOTIDE SEQUENCE</scope>
    <source>
        <strain evidence="8">CBS 304.34</strain>
    </source>
</reference>
<dbReference type="Proteomes" id="UP000504636">
    <property type="component" value="Unplaced"/>
</dbReference>
<dbReference type="GO" id="GO:0016705">
    <property type="term" value="F:oxidoreductase activity, acting on paired donors, with incorporation or reduction of molecular oxygen"/>
    <property type="evidence" value="ECO:0007669"/>
    <property type="project" value="InterPro"/>
</dbReference>
<keyword evidence="4" id="KW-0560">Oxidoreductase</keyword>
<dbReference type="EMBL" id="MU003723">
    <property type="protein sequence ID" value="KAF2802490.1"/>
    <property type="molecule type" value="Genomic_DNA"/>
</dbReference>
<evidence type="ECO:0000256" key="2">
    <source>
        <dbReference type="ARBA" id="ARBA00010617"/>
    </source>
</evidence>
<dbReference type="AlphaFoldDB" id="A0A6A6Y1G3"/>
<keyword evidence="3" id="KW-0479">Metal-binding</keyword>
<dbReference type="SUPFAM" id="SSF48264">
    <property type="entry name" value="Cytochrome P450"/>
    <property type="match status" value="1"/>
</dbReference>
<keyword evidence="7" id="KW-1185">Reference proteome</keyword>
<protein>
    <recommendedName>
        <fullName evidence="9">Cytochrome P450</fullName>
    </recommendedName>
</protein>
<evidence type="ECO:0000256" key="1">
    <source>
        <dbReference type="ARBA" id="ARBA00001971"/>
    </source>
</evidence>
<reference evidence="6 8" key="1">
    <citation type="journal article" date="2020" name="Stud. Mycol.">
        <title>101 Dothideomycetes genomes: a test case for predicting lifestyles and emergence of pathogens.</title>
        <authorList>
            <person name="Haridas S."/>
            <person name="Albert R."/>
            <person name="Binder M."/>
            <person name="Bloem J."/>
            <person name="Labutti K."/>
            <person name="Salamov A."/>
            <person name="Andreopoulos B."/>
            <person name="Baker S."/>
            <person name="Barry K."/>
            <person name="Bills G."/>
            <person name="Bluhm B."/>
            <person name="Cannon C."/>
            <person name="Castanera R."/>
            <person name="Culley D."/>
            <person name="Daum C."/>
            <person name="Ezra D."/>
            <person name="Gonzalez J."/>
            <person name="Henrissat B."/>
            <person name="Kuo A."/>
            <person name="Liang C."/>
            <person name="Lipzen A."/>
            <person name="Lutzoni F."/>
            <person name="Magnuson J."/>
            <person name="Mondo S."/>
            <person name="Nolan M."/>
            <person name="Ohm R."/>
            <person name="Pangilinan J."/>
            <person name="Park H.-J."/>
            <person name="Ramirez L."/>
            <person name="Alfaro M."/>
            <person name="Sun H."/>
            <person name="Tritt A."/>
            <person name="Yoshinaga Y."/>
            <person name="Zwiers L.-H."/>
            <person name="Turgeon B."/>
            <person name="Goodwin S."/>
            <person name="Spatafora J."/>
            <person name="Crous P."/>
            <person name="Grigoriev I."/>
        </authorList>
    </citation>
    <scope>NUCLEOTIDE SEQUENCE</scope>
    <source>
        <strain evidence="6 8">CBS 304.34</strain>
    </source>
</reference>
<accession>A0A6A6Y1G3</accession>
<keyword evidence="5" id="KW-0408">Iron</keyword>
<evidence type="ECO:0000256" key="5">
    <source>
        <dbReference type="ARBA" id="ARBA00023004"/>
    </source>
</evidence>
<dbReference type="Gene3D" id="1.10.630.10">
    <property type="entry name" value="Cytochrome P450"/>
    <property type="match status" value="1"/>
</dbReference>